<gene>
    <name evidence="1" type="ORF">Q8P09_12275</name>
</gene>
<reference evidence="1 2" key="1">
    <citation type="submission" date="2023-08" db="EMBL/GenBank/DDBJ databases">
        <authorList>
            <person name="Kumar R."/>
        </authorList>
    </citation>
    <scope>NUCLEOTIDE SEQUENCE [LARGE SCALE GENOMIC DNA]</scope>
    <source>
        <strain evidence="1 2">LUR13</strain>
    </source>
</reference>
<organism evidence="1 2">
    <name type="scientific">Psychrobacter faecalis</name>
    <dbReference type="NCBI Taxonomy" id="180588"/>
    <lineage>
        <taxon>Bacteria</taxon>
        <taxon>Pseudomonadati</taxon>
        <taxon>Pseudomonadota</taxon>
        <taxon>Gammaproteobacteria</taxon>
        <taxon>Moraxellales</taxon>
        <taxon>Moraxellaceae</taxon>
        <taxon>Psychrobacter</taxon>
    </lineage>
</organism>
<name>A0ABT9HJ99_9GAMM</name>
<proteinExistence type="predicted"/>
<evidence type="ECO:0000313" key="2">
    <source>
        <dbReference type="Proteomes" id="UP001228171"/>
    </source>
</evidence>
<sequence length="64" mass="7455">MSKIWQGIAMSTYEKSHEYIYNQYHETDNVVTKRSYLDILKRRANNGSKKAAEFVRKIEGGVNS</sequence>
<dbReference type="RefSeq" id="WP_305936047.1">
    <property type="nucleotide sequence ID" value="NZ_JAVAJI010000027.1"/>
</dbReference>
<dbReference type="Proteomes" id="UP001228171">
    <property type="component" value="Unassembled WGS sequence"/>
</dbReference>
<protein>
    <submittedName>
        <fullName evidence="1">Uncharacterized protein</fullName>
    </submittedName>
</protein>
<accession>A0ABT9HJ99</accession>
<comment type="caution">
    <text evidence="1">The sequence shown here is derived from an EMBL/GenBank/DDBJ whole genome shotgun (WGS) entry which is preliminary data.</text>
</comment>
<dbReference type="EMBL" id="JAVAJI010000027">
    <property type="protein sequence ID" value="MDP4545851.1"/>
    <property type="molecule type" value="Genomic_DNA"/>
</dbReference>
<evidence type="ECO:0000313" key="1">
    <source>
        <dbReference type="EMBL" id="MDP4545851.1"/>
    </source>
</evidence>
<keyword evidence="2" id="KW-1185">Reference proteome</keyword>